<keyword evidence="3" id="KW-0238">DNA-binding</keyword>
<dbReference type="CDD" id="cd08422">
    <property type="entry name" value="PBP2_CrgA_like"/>
    <property type="match status" value="1"/>
</dbReference>
<dbReference type="Pfam" id="PF03466">
    <property type="entry name" value="LysR_substrate"/>
    <property type="match status" value="1"/>
</dbReference>
<evidence type="ECO:0000256" key="4">
    <source>
        <dbReference type="ARBA" id="ARBA00023163"/>
    </source>
</evidence>
<accession>A0A6P2S0D7</accession>
<dbReference type="PROSITE" id="PS50931">
    <property type="entry name" value="HTH_LYSR"/>
    <property type="match status" value="1"/>
</dbReference>
<comment type="similarity">
    <text evidence="1">Belongs to the LysR transcriptional regulatory family.</text>
</comment>
<evidence type="ECO:0000313" key="6">
    <source>
        <dbReference type="EMBL" id="VWC39150.1"/>
    </source>
</evidence>
<feature type="domain" description="HTH lysR-type" evidence="5">
    <location>
        <begin position="8"/>
        <end position="65"/>
    </location>
</feature>
<dbReference type="PANTHER" id="PTHR30537:SF3">
    <property type="entry name" value="TRANSCRIPTIONAL REGULATORY PROTEIN"/>
    <property type="match status" value="1"/>
</dbReference>
<organism evidence="6 7">
    <name type="scientific">Burkholderia paludis</name>
    <dbReference type="NCBI Taxonomy" id="1506587"/>
    <lineage>
        <taxon>Bacteria</taxon>
        <taxon>Pseudomonadati</taxon>
        <taxon>Pseudomonadota</taxon>
        <taxon>Betaproteobacteria</taxon>
        <taxon>Burkholderiales</taxon>
        <taxon>Burkholderiaceae</taxon>
        <taxon>Burkholderia</taxon>
        <taxon>Burkholderia cepacia complex</taxon>
    </lineage>
</organism>
<dbReference type="InterPro" id="IPR036388">
    <property type="entry name" value="WH-like_DNA-bd_sf"/>
</dbReference>
<dbReference type="Gene3D" id="3.40.190.290">
    <property type="match status" value="1"/>
</dbReference>
<dbReference type="InterPro" id="IPR000847">
    <property type="entry name" value="LysR_HTH_N"/>
</dbReference>
<dbReference type="Proteomes" id="UP000494330">
    <property type="component" value="Unassembled WGS sequence"/>
</dbReference>
<evidence type="ECO:0000256" key="3">
    <source>
        <dbReference type="ARBA" id="ARBA00023125"/>
    </source>
</evidence>
<name>A0A6P2S0D7_9BURK</name>
<reference evidence="6 7" key="1">
    <citation type="submission" date="2019-09" db="EMBL/GenBank/DDBJ databases">
        <authorList>
            <person name="Depoorter E."/>
        </authorList>
    </citation>
    <scope>NUCLEOTIDE SEQUENCE [LARGE SCALE GENOMIC DNA]</scope>
    <source>
        <strain evidence="6">LMG 30113</strain>
    </source>
</reference>
<protein>
    <submittedName>
        <fullName evidence="6">LysR family transcriptional regulator</fullName>
    </submittedName>
</protein>
<dbReference type="RefSeq" id="WP_034199703.1">
    <property type="nucleotide sequence ID" value="NZ_CABVQD010000040.1"/>
</dbReference>
<dbReference type="SUPFAM" id="SSF46785">
    <property type="entry name" value="Winged helix' DNA-binding domain"/>
    <property type="match status" value="1"/>
</dbReference>
<dbReference type="GO" id="GO:0003700">
    <property type="term" value="F:DNA-binding transcription factor activity"/>
    <property type="evidence" value="ECO:0007669"/>
    <property type="project" value="InterPro"/>
</dbReference>
<dbReference type="AlphaFoldDB" id="A0A6P2S0D7"/>
<dbReference type="InterPro" id="IPR036390">
    <property type="entry name" value="WH_DNA-bd_sf"/>
</dbReference>
<keyword evidence="2" id="KW-0805">Transcription regulation</keyword>
<dbReference type="EMBL" id="CABVQD010000040">
    <property type="protein sequence ID" value="VWC39150.1"/>
    <property type="molecule type" value="Genomic_DNA"/>
</dbReference>
<keyword evidence="4" id="KW-0804">Transcription</keyword>
<evidence type="ECO:0000256" key="2">
    <source>
        <dbReference type="ARBA" id="ARBA00023015"/>
    </source>
</evidence>
<evidence type="ECO:0000256" key="1">
    <source>
        <dbReference type="ARBA" id="ARBA00009437"/>
    </source>
</evidence>
<dbReference type="InterPro" id="IPR058163">
    <property type="entry name" value="LysR-type_TF_proteobact-type"/>
</dbReference>
<dbReference type="Pfam" id="PF00126">
    <property type="entry name" value="HTH_1"/>
    <property type="match status" value="1"/>
</dbReference>
<dbReference type="FunFam" id="1.10.10.10:FF:000001">
    <property type="entry name" value="LysR family transcriptional regulator"/>
    <property type="match status" value="1"/>
</dbReference>
<dbReference type="InterPro" id="IPR005119">
    <property type="entry name" value="LysR_subst-bd"/>
</dbReference>
<evidence type="ECO:0000259" key="5">
    <source>
        <dbReference type="PROSITE" id="PS50931"/>
    </source>
</evidence>
<dbReference type="PANTHER" id="PTHR30537">
    <property type="entry name" value="HTH-TYPE TRANSCRIPTIONAL REGULATOR"/>
    <property type="match status" value="1"/>
</dbReference>
<dbReference type="SUPFAM" id="SSF53850">
    <property type="entry name" value="Periplasmic binding protein-like II"/>
    <property type="match status" value="1"/>
</dbReference>
<dbReference type="GO" id="GO:0043565">
    <property type="term" value="F:sequence-specific DNA binding"/>
    <property type="evidence" value="ECO:0007669"/>
    <property type="project" value="TreeGrafter"/>
</dbReference>
<proteinExistence type="inferred from homology"/>
<keyword evidence="7" id="KW-1185">Reference proteome</keyword>
<evidence type="ECO:0000313" key="7">
    <source>
        <dbReference type="Proteomes" id="UP000494330"/>
    </source>
</evidence>
<sequence length="297" mass="32215">MCERSQITDLNQLRVFAEVARTSSITAAARRLDKPKSTVSRDVARLEQSLGTVLLSRNGRRLVLTEAGELFAEHAGRILAGVEEATDAVAATVPVARGVVTVQATYWLGHALLVPHLASFMDRFPQMNVVLELKDFANLSTHDWDVQLTAGALADSSHVARRITAITLRLYASAGYVSRRGVPTKLGDLEQHVIVDKHWTNGTSPWPGGAGARPAAIKPRLVVNDMIAIAEAIREGAGIGWMPSFLAERTPQAEALVPVLPDLKPASMPVFAVFPRRRSASPKVRAFVDFLVEAFAE</sequence>
<dbReference type="Gene3D" id="1.10.10.10">
    <property type="entry name" value="Winged helix-like DNA-binding domain superfamily/Winged helix DNA-binding domain"/>
    <property type="match status" value="1"/>
</dbReference>
<dbReference type="GO" id="GO:0006351">
    <property type="term" value="P:DNA-templated transcription"/>
    <property type="evidence" value="ECO:0007669"/>
    <property type="project" value="TreeGrafter"/>
</dbReference>
<gene>
    <name evidence="6" type="ORF">BPA30113_06781</name>
</gene>